<dbReference type="Proteomes" id="UP001500185">
    <property type="component" value="Unassembled WGS sequence"/>
</dbReference>
<protein>
    <submittedName>
        <fullName evidence="4">Efflux RND transporter periplasmic adaptor subunit</fullName>
    </submittedName>
</protein>
<sequence length="372" mass="41541">MGFKTDRISGVCIQSLALVVLWISLISCSEKTEKIQPVERDLTESVYASVTVQPDSLYKVYASVSGILDKLWVVEGDLVDNEEPIAQIVNSTPLLNSQNTKFALDLAKENYKGRAAILYGLEDEIEAAKLSVINDSINFFRQKSLWAQKIGSHFDYETKKLNYELATNQLSRLINKYERTKNELKTAISQAEINHTTATIATNDFTVTSKLKGKIYALLKEPGEIINSSEPIASIGSANRFVMQLLVDEVDIVSITLNQEVLIDLEAYSNTIFEGEISKIYPKKDERNQTFTVEAVFKTSPEILYPGLSGEANIIISTKEDVLTIPKAYLIGNNQVKTKDGLVTIKSGLQNMDYVEVLSGIDKETFIYKPKQ</sequence>
<gene>
    <name evidence="4" type="ORF">GCM10009433_18220</name>
</gene>
<dbReference type="InterPro" id="IPR050465">
    <property type="entry name" value="UPF0194_transport"/>
</dbReference>
<evidence type="ECO:0000313" key="5">
    <source>
        <dbReference type="Proteomes" id="UP001500185"/>
    </source>
</evidence>
<name>A0ABP3VHV2_9FLAO</name>
<comment type="caution">
    <text evidence="4">The sequence shown here is derived from an EMBL/GenBank/DDBJ whole genome shotgun (WGS) entry which is preliminary data.</text>
</comment>
<keyword evidence="2 3" id="KW-0175">Coiled coil</keyword>
<reference evidence="5" key="1">
    <citation type="journal article" date="2019" name="Int. J. Syst. Evol. Microbiol.">
        <title>The Global Catalogue of Microorganisms (GCM) 10K type strain sequencing project: providing services to taxonomists for standard genome sequencing and annotation.</title>
        <authorList>
            <consortium name="The Broad Institute Genomics Platform"/>
            <consortium name="The Broad Institute Genome Sequencing Center for Infectious Disease"/>
            <person name="Wu L."/>
            <person name="Ma J."/>
        </authorList>
    </citation>
    <scope>NUCLEOTIDE SEQUENCE [LARGE SCALE GENOMIC DNA]</scope>
    <source>
        <strain evidence="5">JCM 16231</strain>
    </source>
</reference>
<comment type="subcellular location">
    <subcellularLocation>
        <location evidence="1">Cell envelope</location>
    </subcellularLocation>
</comment>
<dbReference type="SUPFAM" id="SSF111369">
    <property type="entry name" value="HlyD-like secretion proteins"/>
    <property type="match status" value="1"/>
</dbReference>
<evidence type="ECO:0000313" key="4">
    <source>
        <dbReference type="EMBL" id="GAA0759734.1"/>
    </source>
</evidence>
<feature type="coiled-coil region" evidence="3">
    <location>
        <begin position="163"/>
        <end position="194"/>
    </location>
</feature>
<organism evidence="4 5">
    <name type="scientific">Psychroflexus lacisalsi</name>
    <dbReference type="NCBI Taxonomy" id="503928"/>
    <lineage>
        <taxon>Bacteria</taxon>
        <taxon>Pseudomonadati</taxon>
        <taxon>Bacteroidota</taxon>
        <taxon>Flavobacteriia</taxon>
        <taxon>Flavobacteriales</taxon>
        <taxon>Flavobacteriaceae</taxon>
        <taxon>Psychroflexus</taxon>
    </lineage>
</organism>
<dbReference type="RefSeq" id="WP_224454334.1">
    <property type="nucleotide sequence ID" value="NZ_BAAAGG010000005.1"/>
</dbReference>
<accession>A0ABP3VHV2</accession>
<keyword evidence="5" id="KW-1185">Reference proteome</keyword>
<dbReference type="EMBL" id="BAAAGG010000005">
    <property type="protein sequence ID" value="GAA0759734.1"/>
    <property type="molecule type" value="Genomic_DNA"/>
</dbReference>
<evidence type="ECO:0000256" key="2">
    <source>
        <dbReference type="ARBA" id="ARBA00023054"/>
    </source>
</evidence>
<dbReference type="PROSITE" id="PS51257">
    <property type="entry name" value="PROKAR_LIPOPROTEIN"/>
    <property type="match status" value="1"/>
</dbReference>
<evidence type="ECO:0000256" key="3">
    <source>
        <dbReference type="SAM" id="Coils"/>
    </source>
</evidence>
<dbReference type="PANTHER" id="PTHR32347:SF23">
    <property type="entry name" value="BLL5650 PROTEIN"/>
    <property type="match status" value="1"/>
</dbReference>
<dbReference type="PANTHER" id="PTHR32347">
    <property type="entry name" value="EFFLUX SYSTEM COMPONENT YKNX-RELATED"/>
    <property type="match status" value="1"/>
</dbReference>
<dbReference type="Gene3D" id="2.40.30.170">
    <property type="match status" value="1"/>
</dbReference>
<evidence type="ECO:0000256" key="1">
    <source>
        <dbReference type="ARBA" id="ARBA00004196"/>
    </source>
</evidence>
<proteinExistence type="predicted"/>